<keyword evidence="3 6" id="KW-0812">Transmembrane</keyword>
<evidence type="ECO:0000256" key="3">
    <source>
        <dbReference type="ARBA" id="ARBA00022692"/>
    </source>
</evidence>
<dbReference type="InterPro" id="IPR037185">
    <property type="entry name" value="EmrE-like"/>
</dbReference>
<feature type="transmembrane region" description="Helical" evidence="6">
    <location>
        <begin position="35"/>
        <end position="54"/>
    </location>
</feature>
<reference evidence="8" key="1">
    <citation type="submission" date="2023-03" db="EMBL/GenBank/DDBJ databases">
        <title>Andean soil-derived lignocellulolytic bacterial consortium as a source of novel taxa and putative plastic-active enzymes.</title>
        <authorList>
            <person name="Diaz-Garcia L."/>
            <person name="Chuvochina M."/>
            <person name="Feuerriegel G."/>
            <person name="Bunk B."/>
            <person name="Sproer C."/>
            <person name="Streit W.R."/>
            <person name="Rodriguez L.M."/>
            <person name="Overmann J."/>
            <person name="Jimenez D.J."/>
        </authorList>
    </citation>
    <scope>NUCLEOTIDE SEQUENCE</scope>
    <source>
        <strain evidence="8">MAG 3858</strain>
    </source>
</reference>
<feature type="transmembrane region" description="Helical" evidence="6">
    <location>
        <begin position="66"/>
        <end position="85"/>
    </location>
</feature>
<dbReference type="AlphaFoldDB" id="A0AAJ6BA84"/>
<comment type="subcellular location">
    <subcellularLocation>
        <location evidence="1">Membrane</location>
        <topology evidence="1">Multi-pass membrane protein</topology>
    </subcellularLocation>
</comment>
<protein>
    <submittedName>
        <fullName evidence="8">DMT family transporter</fullName>
    </submittedName>
</protein>
<feature type="transmembrane region" description="Helical" evidence="6">
    <location>
        <begin position="224"/>
        <end position="245"/>
    </location>
</feature>
<dbReference type="GO" id="GO:0016020">
    <property type="term" value="C:membrane"/>
    <property type="evidence" value="ECO:0007669"/>
    <property type="project" value="UniProtKB-SubCell"/>
</dbReference>
<accession>A0AAJ6BA84</accession>
<keyword evidence="4 6" id="KW-1133">Transmembrane helix</keyword>
<feature type="domain" description="EamA" evidence="7">
    <location>
        <begin position="10"/>
        <end position="139"/>
    </location>
</feature>
<dbReference type="PANTHER" id="PTHR32322">
    <property type="entry name" value="INNER MEMBRANE TRANSPORTER"/>
    <property type="match status" value="1"/>
</dbReference>
<sequence length="310" mass="34860">MKKTITSWALLIACNLMWALQFTCIKLTQDQLGPYFTVWGPMLLATIFLTPFVLKDFKKSGKRLKDVMVFVQLAMLGAFPAQVFMTWGTQYSLASNAAILTLSLPVITALFAFILLKEKMNRIRWISFIIAIAGVILCSTGDIKQLDFGSKYALGNLLIFMAIVGNSYYNVGCKKVAERYTEMEMVFYTYVVMVVLLTPLVWYYEPDIFAKIPAFTAQTWTGLALLTFFHNFLSMILFFTALKVLDATQVALSNYLITFMGLPIAAIWLGETLNSQAIVGGVLVLASTLIITIIDYRIQHKQTIPNPQLQ</sequence>
<dbReference type="InterPro" id="IPR050638">
    <property type="entry name" value="AA-Vitamin_Transporters"/>
</dbReference>
<evidence type="ECO:0000256" key="2">
    <source>
        <dbReference type="ARBA" id="ARBA00007362"/>
    </source>
</evidence>
<feature type="transmembrane region" description="Helical" evidence="6">
    <location>
        <begin position="155"/>
        <end position="173"/>
    </location>
</feature>
<name>A0AAJ6BA84_9SPHI</name>
<comment type="similarity">
    <text evidence="2">Belongs to the EamA transporter family.</text>
</comment>
<feature type="transmembrane region" description="Helical" evidence="6">
    <location>
        <begin position="185"/>
        <end position="204"/>
    </location>
</feature>
<dbReference type="SUPFAM" id="SSF103481">
    <property type="entry name" value="Multidrug resistance efflux transporter EmrE"/>
    <property type="match status" value="2"/>
</dbReference>
<organism evidence="8 9">
    <name type="scientific">Candidatus Pedobacter colombiensis</name>
    <dbReference type="NCBI Taxonomy" id="3121371"/>
    <lineage>
        <taxon>Bacteria</taxon>
        <taxon>Pseudomonadati</taxon>
        <taxon>Bacteroidota</taxon>
        <taxon>Sphingobacteriia</taxon>
        <taxon>Sphingobacteriales</taxon>
        <taxon>Sphingobacteriaceae</taxon>
        <taxon>Pedobacter</taxon>
    </lineage>
</organism>
<evidence type="ECO:0000256" key="5">
    <source>
        <dbReference type="ARBA" id="ARBA00023136"/>
    </source>
</evidence>
<evidence type="ECO:0000313" key="8">
    <source>
        <dbReference type="EMBL" id="WEK21003.1"/>
    </source>
</evidence>
<dbReference type="Pfam" id="PF00892">
    <property type="entry name" value="EamA"/>
    <property type="match status" value="2"/>
</dbReference>
<dbReference type="EMBL" id="CP119313">
    <property type="protein sequence ID" value="WEK21003.1"/>
    <property type="molecule type" value="Genomic_DNA"/>
</dbReference>
<gene>
    <name evidence="8" type="ORF">P0Y49_07605</name>
</gene>
<feature type="transmembrane region" description="Helical" evidence="6">
    <location>
        <begin position="123"/>
        <end position="143"/>
    </location>
</feature>
<evidence type="ECO:0000256" key="4">
    <source>
        <dbReference type="ARBA" id="ARBA00022989"/>
    </source>
</evidence>
<feature type="transmembrane region" description="Helical" evidence="6">
    <location>
        <begin position="252"/>
        <end position="270"/>
    </location>
</feature>
<keyword evidence="5 6" id="KW-0472">Membrane</keyword>
<feature type="transmembrane region" description="Helical" evidence="6">
    <location>
        <begin position="97"/>
        <end position="116"/>
    </location>
</feature>
<feature type="transmembrane region" description="Helical" evidence="6">
    <location>
        <begin position="276"/>
        <end position="294"/>
    </location>
</feature>
<evidence type="ECO:0000256" key="1">
    <source>
        <dbReference type="ARBA" id="ARBA00004141"/>
    </source>
</evidence>
<dbReference type="Proteomes" id="UP001214530">
    <property type="component" value="Chromosome"/>
</dbReference>
<evidence type="ECO:0000313" key="9">
    <source>
        <dbReference type="Proteomes" id="UP001214530"/>
    </source>
</evidence>
<dbReference type="PANTHER" id="PTHR32322:SF2">
    <property type="entry name" value="EAMA DOMAIN-CONTAINING PROTEIN"/>
    <property type="match status" value="1"/>
</dbReference>
<dbReference type="InterPro" id="IPR000620">
    <property type="entry name" value="EamA_dom"/>
</dbReference>
<evidence type="ECO:0000259" key="7">
    <source>
        <dbReference type="Pfam" id="PF00892"/>
    </source>
</evidence>
<evidence type="ECO:0000256" key="6">
    <source>
        <dbReference type="SAM" id="Phobius"/>
    </source>
</evidence>
<feature type="domain" description="EamA" evidence="7">
    <location>
        <begin position="154"/>
        <end position="292"/>
    </location>
</feature>
<proteinExistence type="inferred from homology"/>